<reference evidence="1" key="2">
    <citation type="journal article" date="2015" name="Data Brief">
        <title>Shoot transcriptome of the giant reed, Arundo donax.</title>
        <authorList>
            <person name="Barrero R.A."/>
            <person name="Guerrero F.D."/>
            <person name="Moolhuijzen P."/>
            <person name="Goolsby J.A."/>
            <person name="Tidwell J."/>
            <person name="Bellgard S.E."/>
            <person name="Bellgard M.I."/>
        </authorList>
    </citation>
    <scope>NUCLEOTIDE SEQUENCE</scope>
    <source>
        <tissue evidence="1">Shoot tissue taken approximately 20 cm above the soil surface</tissue>
    </source>
</reference>
<proteinExistence type="predicted"/>
<evidence type="ECO:0000313" key="1">
    <source>
        <dbReference type="EMBL" id="JAD60306.1"/>
    </source>
</evidence>
<organism evidence="1">
    <name type="scientific">Arundo donax</name>
    <name type="common">Giant reed</name>
    <name type="synonym">Donax arundinaceus</name>
    <dbReference type="NCBI Taxonomy" id="35708"/>
    <lineage>
        <taxon>Eukaryota</taxon>
        <taxon>Viridiplantae</taxon>
        <taxon>Streptophyta</taxon>
        <taxon>Embryophyta</taxon>
        <taxon>Tracheophyta</taxon>
        <taxon>Spermatophyta</taxon>
        <taxon>Magnoliopsida</taxon>
        <taxon>Liliopsida</taxon>
        <taxon>Poales</taxon>
        <taxon>Poaceae</taxon>
        <taxon>PACMAD clade</taxon>
        <taxon>Arundinoideae</taxon>
        <taxon>Arundineae</taxon>
        <taxon>Arundo</taxon>
    </lineage>
</organism>
<sequence length="30" mass="3428">MKSDICVLIILISIRHAQKTLSVFLASIKW</sequence>
<name>A0A0A9BAD5_ARUDO</name>
<dbReference type="AlphaFoldDB" id="A0A0A9BAD5"/>
<protein>
    <submittedName>
        <fullName evidence="1">Uncharacterized protein</fullName>
    </submittedName>
</protein>
<reference evidence="1" key="1">
    <citation type="submission" date="2014-09" db="EMBL/GenBank/DDBJ databases">
        <authorList>
            <person name="Magalhaes I.L.F."/>
            <person name="Oliveira U."/>
            <person name="Santos F.R."/>
            <person name="Vidigal T.H.D.A."/>
            <person name="Brescovit A.D."/>
            <person name="Santos A.J."/>
        </authorList>
    </citation>
    <scope>NUCLEOTIDE SEQUENCE</scope>
    <source>
        <tissue evidence="1">Shoot tissue taken approximately 20 cm above the soil surface</tissue>
    </source>
</reference>
<accession>A0A0A9BAD5</accession>
<dbReference type="EMBL" id="GBRH01237589">
    <property type="protein sequence ID" value="JAD60306.1"/>
    <property type="molecule type" value="Transcribed_RNA"/>
</dbReference>